<dbReference type="Gene3D" id="3.40.630.40">
    <property type="entry name" value="Zn-dependent exopeptidases"/>
    <property type="match status" value="1"/>
</dbReference>
<feature type="domain" description="MurNAc-LAA" evidence="4">
    <location>
        <begin position="71"/>
        <end position="193"/>
    </location>
</feature>
<proteinExistence type="predicted"/>
<dbReference type="RefSeq" id="WP_115083903.1">
    <property type="nucleotide sequence ID" value="NZ_UGTP01000002.1"/>
</dbReference>
<dbReference type="PANTHER" id="PTHR30404:SF0">
    <property type="entry name" value="N-ACETYLMURAMOYL-L-ALANINE AMIDASE AMIC"/>
    <property type="match status" value="1"/>
</dbReference>
<name>A0A379G8T6_9BACT</name>
<dbReference type="GeneID" id="78571584"/>
<evidence type="ECO:0000313" key="6">
    <source>
        <dbReference type="Proteomes" id="UP000254235"/>
    </source>
</evidence>
<dbReference type="InterPro" id="IPR050695">
    <property type="entry name" value="N-acetylmuramoyl_amidase_3"/>
</dbReference>
<gene>
    <name evidence="5" type="primary">cwlC</name>
    <name evidence="5" type="ORF">NCTC13043_01939</name>
</gene>
<protein>
    <recommendedName>
        <fullName evidence="2">N-acetylmuramoyl-L-alanine amidase</fullName>
        <ecNumber evidence="2">3.5.1.28</ecNumber>
    </recommendedName>
</protein>
<dbReference type="OrthoDB" id="9763643at2"/>
<comment type="catalytic activity">
    <reaction evidence="1">
        <text>Hydrolyzes the link between N-acetylmuramoyl residues and L-amino acid residues in certain cell-wall glycopeptides.</text>
        <dbReference type="EC" id="3.5.1.28"/>
    </reaction>
</comment>
<dbReference type="CDD" id="cd02696">
    <property type="entry name" value="MurNAc-LAA"/>
    <property type="match status" value="1"/>
</dbReference>
<dbReference type="InterPro" id="IPR002508">
    <property type="entry name" value="MurNAc-LAA_cat"/>
</dbReference>
<evidence type="ECO:0000256" key="2">
    <source>
        <dbReference type="ARBA" id="ARBA00011901"/>
    </source>
</evidence>
<dbReference type="EC" id="3.5.1.28" evidence="2"/>
<dbReference type="GO" id="GO:0030288">
    <property type="term" value="C:outer membrane-bounded periplasmic space"/>
    <property type="evidence" value="ECO:0007669"/>
    <property type="project" value="TreeGrafter"/>
</dbReference>
<evidence type="ECO:0000256" key="3">
    <source>
        <dbReference type="ARBA" id="ARBA00022801"/>
    </source>
</evidence>
<organism evidence="5 6">
    <name type="scientific">Prevotella pallens</name>
    <dbReference type="NCBI Taxonomy" id="60133"/>
    <lineage>
        <taxon>Bacteria</taxon>
        <taxon>Pseudomonadati</taxon>
        <taxon>Bacteroidota</taxon>
        <taxon>Bacteroidia</taxon>
        <taxon>Bacteroidales</taxon>
        <taxon>Prevotellaceae</taxon>
        <taxon>Prevotella</taxon>
    </lineage>
</organism>
<accession>A0A379G8T6</accession>
<dbReference type="SMART" id="SM00646">
    <property type="entry name" value="Ami_3"/>
    <property type="match status" value="1"/>
</dbReference>
<dbReference type="SUPFAM" id="SSF53187">
    <property type="entry name" value="Zn-dependent exopeptidases"/>
    <property type="match status" value="1"/>
</dbReference>
<dbReference type="GO" id="GO:0009253">
    <property type="term" value="P:peptidoglycan catabolic process"/>
    <property type="evidence" value="ECO:0007669"/>
    <property type="project" value="InterPro"/>
</dbReference>
<reference evidence="5 6" key="1">
    <citation type="submission" date="2018-06" db="EMBL/GenBank/DDBJ databases">
        <authorList>
            <consortium name="Pathogen Informatics"/>
            <person name="Doyle S."/>
        </authorList>
    </citation>
    <scope>NUCLEOTIDE SEQUENCE [LARGE SCALE GENOMIC DNA]</scope>
    <source>
        <strain evidence="5 6">NCTC13043</strain>
    </source>
</reference>
<evidence type="ECO:0000256" key="1">
    <source>
        <dbReference type="ARBA" id="ARBA00001561"/>
    </source>
</evidence>
<evidence type="ECO:0000259" key="4">
    <source>
        <dbReference type="SMART" id="SM00646"/>
    </source>
</evidence>
<dbReference type="EMBL" id="UGTP01000002">
    <property type="protein sequence ID" value="SUC37450.1"/>
    <property type="molecule type" value="Genomic_DNA"/>
</dbReference>
<keyword evidence="3 5" id="KW-0378">Hydrolase</keyword>
<dbReference type="GO" id="GO:0008745">
    <property type="term" value="F:N-acetylmuramoyl-L-alanine amidase activity"/>
    <property type="evidence" value="ECO:0007669"/>
    <property type="project" value="UniProtKB-EC"/>
</dbReference>
<dbReference type="PANTHER" id="PTHR30404">
    <property type="entry name" value="N-ACETYLMURAMOYL-L-ALANINE AMIDASE"/>
    <property type="match status" value="1"/>
</dbReference>
<dbReference type="Pfam" id="PF01520">
    <property type="entry name" value="Amidase_3"/>
    <property type="match status" value="1"/>
</dbReference>
<dbReference type="Proteomes" id="UP000254235">
    <property type="component" value="Unassembled WGS sequence"/>
</dbReference>
<dbReference type="AlphaFoldDB" id="A0A379G8T6"/>
<evidence type="ECO:0000313" key="5">
    <source>
        <dbReference type="EMBL" id="SUC37450.1"/>
    </source>
</evidence>
<sequence>MKVIIDNGHGKDTLGKRSPVWADGSQLFEWRYAREIAVILEQELVGRGIDAVRIVPEDTDISLRERCNRVNKLCAKVGAKNCLLVSIHCNAAGNAGKPMQARGWSVFVGLNASQNSKSLATLFSASAEAQGLKVRVSSPNQRYWVQNLAMCRDTKCPAVLTENLFMDNEQDCKLLLSNEGKQKIVKTHVQAILDYISMV</sequence>